<protein>
    <submittedName>
        <fullName evidence="7">EamA family transporter</fullName>
    </submittedName>
</protein>
<feature type="transmembrane region" description="Helical" evidence="5">
    <location>
        <begin position="230"/>
        <end position="249"/>
    </location>
</feature>
<feature type="transmembrane region" description="Helical" evidence="5">
    <location>
        <begin position="65"/>
        <end position="84"/>
    </location>
</feature>
<evidence type="ECO:0000313" key="8">
    <source>
        <dbReference type="Proteomes" id="UP000468591"/>
    </source>
</evidence>
<dbReference type="EMBL" id="JAABNT010000004">
    <property type="protein sequence ID" value="NEK22495.1"/>
    <property type="molecule type" value="Genomic_DNA"/>
</dbReference>
<feature type="transmembrane region" description="Helical" evidence="5">
    <location>
        <begin position="195"/>
        <end position="218"/>
    </location>
</feature>
<dbReference type="InterPro" id="IPR037185">
    <property type="entry name" value="EmrE-like"/>
</dbReference>
<dbReference type="InterPro" id="IPR050638">
    <property type="entry name" value="AA-Vitamin_Transporters"/>
</dbReference>
<gene>
    <name evidence="7" type="ORF">GV827_08780</name>
</gene>
<keyword evidence="2 5" id="KW-0812">Transmembrane</keyword>
<dbReference type="RefSeq" id="WP_164353414.1">
    <property type="nucleotide sequence ID" value="NZ_JAABNT010000004.1"/>
</dbReference>
<evidence type="ECO:0000256" key="5">
    <source>
        <dbReference type="SAM" id="Phobius"/>
    </source>
</evidence>
<evidence type="ECO:0000256" key="3">
    <source>
        <dbReference type="ARBA" id="ARBA00022989"/>
    </source>
</evidence>
<dbReference type="AlphaFoldDB" id="A0A6P0CBE7"/>
<dbReference type="SUPFAM" id="SSF103481">
    <property type="entry name" value="Multidrug resistance efflux transporter EmrE"/>
    <property type="match status" value="1"/>
</dbReference>
<evidence type="ECO:0000256" key="1">
    <source>
        <dbReference type="ARBA" id="ARBA00004141"/>
    </source>
</evidence>
<dbReference type="Pfam" id="PF00892">
    <property type="entry name" value="EamA"/>
    <property type="match status" value="1"/>
</dbReference>
<feature type="transmembrane region" description="Helical" evidence="5">
    <location>
        <begin position="34"/>
        <end position="53"/>
    </location>
</feature>
<name>A0A6P0CBE7_9RHOB</name>
<feature type="domain" description="EamA" evidence="6">
    <location>
        <begin position="145"/>
        <end position="270"/>
    </location>
</feature>
<dbReference type="PANTHER" id="PTHR32322">
    <property type="entry name" value="INNER MEMBRANE TRANSPORTER"/>
    <property type="match status" value="1"/>
</dbReference>
<evidence type="ECO:0000256" key="4">
    <source>
        <dbReference type="ARBA" id="ARBA00023136"/>
    </source>
</evidence>
<dbReference type="InterPro" id="IPR000620">
    <property type="entry name" value="EamA_dom"/>
</dbReference>
<proteinExistence type="predicted"/>
<feature type="transmembrane region" description="Helical" evidence="5">
    <location>
        <begin position="119"/>
        <end position="137"/>
    </location>
</feature>
<keyword evidence="4 5" id="KW-0472">Membrane</keyword>
<evidence type="ECO:0000256" key="2">
    <source>
        <dbReference type="ARBA" id="ARBA00022692"/>
    </source>
</evidence>
<feature type="transmembrane region" description="Helical" evidence="5">
    <location>
        <begin position="255"/>
        <end position="273"/>
    </location>
</feature>
<feature type="transmembrane region" description="Helical" evidence="5">
    <location>
        <begin position="143"/>
        <end position="162"/>
    </location>
</feature>
<dbReference type="GO" id="GO:0016020">
    <property type="term" value="C:membrane"/>
    <property type="evidence" value="ECO:0007669"/>
    <property type="project" value="UniProtKB-SubCell"/>
</dbReference>
<comment type="subcellular location">
    <subcellularLocation>
        <location evidence="1">Membrane</location>
        <topology evidence="1">Multi-pass membrane protein</topology>
    </subcellularLocation>
</comment>
<sequence>MRLVIATALTMIAFAANSILTRMAIEGGHIDPSGFAIVRVVSGALILGMIITVRGGSLPLLRRNRIPGALSLAVYLVGFSLAYLTLDAGLGALILFGVVQITMFAHSAMRGTSPSARQITGGAIAFLGLLIALWPGPGGAADPGGAALMIFAGLGWAAYSIIGRNAADPLAATSANFLLCVPILLILLTGTGLRFSITGIALGLVCGGLTSGLGYALWYSVLPRIEAATAAVVQLSVPVIAILAGALILEESIGPIVILATLLVVGGIGWAVTARSAPVGHR</sequence>
<comment type="caution">
    <text evidence="7">The sequence shown here is derived from an EMBL/GenBank/DDBJ whole genome shotgun (WGS) entry which is preliminary data.</text>
</comment>
<evidence type="ECO:0000259" key="6">
    <source>
        <dbReference type="Pfam" id="PF00892"/>
    </source>
</evidence>
<accession>A0A6P0CBE7</accession>
<feature type="transmembrane region" description="Helical" evidence="5">
    <location>
        <begin position="169"/>
        <end position="189"/>
    </location>
</feature>
<evidence type="ECO:0000313" key="7">
    <source>
        <dbReference type="EMBL" id="NEK22495.1"/>
    </source>
</evidence>
<dbReference type="PANTHER" id="PTHR32322:SF9">
    <property type="entry name" value="AMINO-ACID METABOLITE EFFLUX PUMP-RELATED"/>
    <property type="match status" value="1"/>
</dbReference>
<keyword evidence="8" id="KW-1185">Reference proteome</keyword>
<feature type="transmembrane region" description="Helical" evidence="5">
    <location>
        <begin position="90"/>
        <end position="107"/>
    </location>
</feature>
<keyword evidence="3 5" id="KW-1133">Transmembrane helix</keyword>
<organism evidence="7 8">
    <name type="scientific">Sulfitobacter sediminilitoris</name>
    <dbReference type="NCBI Taxonomy" id="2698830"/>
    <lineage>
        <taxon>Bacteria</taxon>
        <taxon>Pseudomonadati</taxon>
        <taxon>Pseudomonadota</taxon>
        <taxon>Alphaproteobacteria</taxon>
        <taxon>Rhodobacterales</taxon>
        <taxon>Roseobacteraceae</taxon>
        <taxon>Sulfitobacter</taxon>
    </lineage>
</organism>
<reference evidence="7 8" key="1">
    <citation type="submission" date="2020-01" db="EMBL/GenBank/DDBJ databases">
        <title>Sulfitobacter sediminilitoris sp. nov., isolated from a tidal flat.</title>
        <authorList>
            <person name="Park S."/>
            <person name="Yoon J.-H."/>
        </authorList>
    </citation>
    <scope>NUCLEOTIDE SEQUENCE [LARGE SCALE GENOMIC DNA]</scope>
    <source>
        <strain evidence="7 8">JBTF-M27</strain>
    </source>
</reference>
<dbReference type="Proteomes" id="UP000468591">
    <property type="component" value="Unassembled WGS sequence"/>
</dbReference>